<comment type="similarity">
    <text evidence="3">Belongs to the DEAD box helicase family. DDX21/DDX50 subfamily.</text>
</comment>
<keyword evidence="10" id="KW-0694">RNA-binding</keyword>
<dbReference type="SMART" id="SM00490">
    <property type="entry name" value="HELICc"/>
    <property type="match status" value="1"/>
</dbReference>
<evidence type="ECO:0000256" key="5">
    <source>
        <dbReference type="ARBA" id="ARBA00022490"/>
    </source>
</evidence>
<dbReference type="Pfam" id="PF08152">
    <property type="entry name" value="GUCT"/>
    <property type="match status" value="1"/>
</dbReference>
<evidence type="ECO:0000256" key="1">
    <source>
        <dbReference type="ARBA" id="ARBA00004496"/>
    </source>
</evidence>
<dbReference type="OrthoDB" id="4255at2759"/>
<dbReference type="Pfam" id="PF26142">
    <property type="entry name" value="DD_DDX21-DDX50"/>
    <property type="match status" value="1"/>
</dbReference>
<dbReference type="InterPro" id="IPR011545">
    <property type="entry name" value="DEAD/DEAH_box_helicase_dom"/>
</dbReference>
<feature type="region of interest" description="Disordered" evidence="12">
    <location>
        <begin position="627"/>
        <end position="673"/>
    </location>
</feature>
<dbReference type="Proteomes" id="UP001152795">
    <property type="component" value="Unassembled WGS sequence"/>
</dbReference>
<dbReference type="GO" id="GO:0003723">
    <property type="term" value="F:RNA binding"/>
    <property type="evidence" value="ECO:0007669"/>
    <property type="project" value="UniProtKB-KW"/>
</dbReference>
<evidence type="ECO:0000256" key="6">
    <source>
        <dbReference type="ARBA" id="ARBA00022741"/>
    </source>
</evidence>
<organism evidence="13 14">
    <name type="scientific">Paramuricea clavata</name>
    <name type="common">Red gorgonian</name>
    <name type="synonym">Violescent sea-whip</name>
    <dbReference type="NCBI Taxonomy" id="317549"/>
    <lineage>
        <taxon>Eukaryota</taxon>
        <taxon>Metazoa</taxon>
        <taxon>Cnidaria</taxon>
        <taxon>Anthozoa</taxon>
        <taxon>Octocorallia</taxon>
        <taxon>Malacalcyonacea</taxon>
        <taxon>Plexauridae</taxon>
        <taxon>Paramuricea</taxon>
    </lineage>
</organism>
<evidence type="ECO:0000256" key="11">
    <source>
        <dbReference type="ARBA" id="ARBA00023242"/>
    </source>
</evidence>
<keyword evidence="8 13" id="KW-0347">Helicase</keyword>
<evidence type="ECO:0000256" key="12">
    <source>
        <dbReference type="SAM" id="MobiDB-lite"/>
    </source>
</evidence>
<proteinExistence type="inferred from homology"/>
<keyword evidence="9" id="KW-0067">ATP-binding</keyword>
<dbReference type="Pfam" id="PF00270">
    <property type="entry name" value="DEAD"/>
    <property type="match status" value="1"/>
</dbReference>
<dbReference type="InterPro" id="IPR012562">
    <property type="entry name" value="GUCT"/>
</dbReference>
<sequence length="673" mass="75508">MKLEKGIEKDNSLGRPMDSEKKRVKQESRKRKADEQKNGETAKKARKEKNLEIKEQDSSEKASKTQAEIDGKLKNFRISKKTRKGLKERGIKYLFPIQSKTFDLIYEGKDVIGKARTGTGKTLAFALPVMELLQQQEISNKRGRAPVVLVMVPTRELAKQVSEEFETLKTDLRVYCIYGGTPYAPQESAIRSGLDVLIGTPGRILDHMQRKLLDLSQLKHCILDEVDRMLDMGFQDSVEEILAASYTTESTAKPQTLFFSATLPAWVSQTAKKYMTKDKHIVDVIGNEKQQAALTVEHKAIKCPYQERAATIGDVIQVYCGAHGRTIIFTQTKNEANELVLNSILKQESQVLHGDIPQKQRELTLKGFREGKFRCLVATDVAARGLDIPEVDLVVQCEPPKDVDAYIHRAGRTGRAQRRGVCIIFYKYSQESLLQMVERKAGIKFKRIGAPQPEDIIKSSAEDAKRFLAQVPADALTYFREAAEALIEERGAVDAVAAALAHISGTTEIKSRSLLSSQEGYTTYVLKQDRMELRSTAYMWRVIENYLPAKVKSEVKGMTMFEDRYGVVFDVPSSLDSEIEESWSNPSGMTLEKAKELPELVARTNTYSQSNGGRFGSTNFRSNGFGRFGSNGGDRFGNGARTGWRSGNEYSNGARTGWRSGNEKSQYQRNGRK</sequence>
<dbReference type="Gene3D" id="3.30.70.2280">
    <property type="match status" value="1"/>
</dbReference>
<dbReference type="InterPro" id="IPR027417">
    <property type="entry name" value="P-loop_NTPase"/>
</dbReference>
<evidence type="ECO:0000313" key="13">
    <source>
        <dbReference type="EMBL" id="CAB3990341.1"/>
    </source>
</evidence>
<feature type="compositionally biased region" description="Polar residues" evidence="12">
    <location>
        <begin position="663"/>
        <end position="673"/>
    </location>
</feature>
<keyword evidence="14" id="KW-1185">Reference proteome</keyword>
<dbReference type="EMBL" id="CACRXK020001643">
    <property type="protein sequence ID" value="CAB3990341.1"/>
    <property type="molecule type" value="Genomic_DNA"/>
</dbReference>
<evidence type="ECO:0000256" key="9">
    <source>
        <dbReference type="ARBA" id="ARBA00022840"/>
    </source>
</evidence>
<keyword evidence="6" id="KW-0547">Nucleotide-binding</keyword>
<keyword evidence="7" id="KW-0378">Hydrolase</keyword>
<dbReference type="GO" id="GO:0016787">
    <property type="term" value="F:hydrolase activity"/>
    <property type="evidence" value="ECO:0007669"/>
    <property type="project" value="UniProtKB-KW"/>
</dbReference>
<evidence type="ECO:0000256" key="10">
    <source>
        <dbReference type="ARBA" id="ARBA00022884"/>
    </source>
</evidence>
<evidence type="ECO:0000256" key="8">
    <source>
        <dbReference type="ARBA" id="ARBA00022806"/>
    </source>
</evidence>
<dbReference type="EC" id="3.6.4.13" evidence="4"/>
<dbReference type="Pfam" id="PF00271">
    <property type="entry name" value="Helicase_C"/>
    <property type="match status" value="1"/>
</dbReference>
<dbReference type="InterPro" id="IPR059027">
    <property type="entry name" value="DD_DDX21-DDX50"/>
</dbReference>
<dbReference type="SMART" id="SM00487">
    <property type="entry name" value="DEXDc"/>
    <property type="match status" value="1"/>
</dbReference>
<evidence type="ECO:0000256" key="7">
    <source>
        <dbReference type="ARBA" id="ARBA00022801"/>
    </source>
</evidence>
<dbReference type="CDD" id="cd18787">
    <property type="entry name" value="SF2_C_DEAD"/>
    <property type="match status" value="1"/>
</dbReference>
<dbReference type="GO" id="GO:0005524">
    <property type="term" value="F:ATP binding"/>
    <property type="evidence" value="ECO:0007669"/>
    <property type="project" value="UniProtKB-KW"/>
</dbReference>
<dbReference type="InterPro" id="IPR044742">
    <property type="entry name" value="DEAD/DEAH_RhlB"/>
</dbReference>
<protein>
    <recommendedName>
        <fullName evidence="4">RNA helicase</fullName>
        <ecNumber evidence="4">3.6.4.13</ecNumber>
    </recommendedName>
</protein>
<dbReference type="InterPro" id="IPR050079">
    <property type="entry name" value="DEAD_box_RNA_helicase"/>
</dbReference>
<dbReference type="SUPFAM" id="SSF54928">
    <property type="entry name" value="RNA-binding domain, RBD"/>
    <property type="match status" value="1"/>
</dbReference>
<dbReference type="FunFam" id="3.40.50.300:FF:001168">
    <property type="entry name" value="nucleolar RNA helicase 2"/>
    <property type="match status" value="1"/>
</dbReference>
<keyword evidence="5" id="KW-0963">Cytoplasm</keyword>
<dbReference type="InterPro" id="IPR001650">
    <property type="entry name" value="Helicase_C-like"/>
</dbReference>
<dbReference type="CDD" id="cd12937">
    <property type="entry name" value="GUCT_RH7_like"/>
    <property type="match status" value="1"/>
</dbReference>
<dbReference type="GO" id="GO:0003724">
    <property type="term" value="F:RNA helicase activity"/>
    <property type="evidence" value="ECO:0007669"/>
    <property type="project" value="UniProtKB-EC"/>
</dbReference>
<reference evidence="13" key="1">
    <citation type="submission" date="2020-04" db="EMBL/GenBank/DDBJ databases">
        <authorList>
            <person name="Alioto T."/>
            <person name="Alioto T."/>
            <person name="Gomez Garrido J."/>
        </authorList>
    </citation>
    <scope>NUCLEOTIDE SEQUENCE</scope>
    <source>
        <strain evidence="13">A484AB</strain>
    </source>
</reference>
<gene>
    <name evidence="13" type="ORF">PACLA_8A083785</name>
</gene>
<dbReference type="PROSITE" id="PS51192">
    <property type="entry name" value="HELICASE_ATP_BIND_1"/>
    <property type="match status" value="1"/>
</dbReference>
<dbReference type="PROSITE" id="PS51194">
    <property type="entry name" value="HELICASE_CTER"/>
    <property type="match status" value="1"/>
</dbReference>
<dbReference type="PANTHER" id="PTHR47959:SF19">
    <property type="entry name" value="NUCLEOLAR RNA HELICASE 2-A"/>
    <property type="match status" value="1"/>
</dbReference>
<name>A0A6S7H1K4_PARCT</name>
<evidence type="ECO:0000313" key="14">
    <source>
        <dbReference type="Proteomes" id="UP001152795"/>
    </source>
</evidence>
<dbReference type="CDD" id="cd00268">
    <property type="entry name" value="DEADc"/>
    <property type="match status" value="1"/>
</dbReference>
<keyword evidence="11" id="KW-0539">Nucleus</keyword>
<evidence type="ECO:0000256" key="3">
    <source>
        <dbReference type="ARBA" id="ARBA00006517"/>
    </source>
</evidence>
<dbReference type="InterPro" id="IPR035979">
    <property type="entry name" value="RBD_domain_sf"/>
</dbReference>
<dbReference type="AlphaFoldDB" id="A0A6S7H1K4"/>
<evidence type="ECO:0000256" key="2">
    <source>
        <dbReference type="ARBA" id="ARBA00004604"/>
    </source>
</evidence>
<evidence type="ECO:0000256" key="4">
    <source>
        <dbReference type="ARBA" id="ARBA00012552"/>
    </source>
</evidence>
<dbReference type="GO" id="GO:0005829">
    <property type="term" value="C:cytosol"/>
    <property type="evidence" value="ECO:0007669"/>
    <property type="project" value="TreeGrafter"/>
</dbReference>
<dbReference type="SUPFAM" id="SSF52540">
    <property type="entry name" value="P-loop containing nucleoside triphosphate hydrolases"/>
    <property type="match status" value="1"/>
</dbReference>
<accession>A0A6S7H1K4</accession>
<comment type="caution">
    <text evidence="13">The sequence shown here is derived from an EMBL/GenBank/DDBJ whole genome shotgun (WGS) entry which is preliminary data.</text>
</comment>
<dbReference type="PANTHER" id="PTHR47959">
    <property type="entry name" value="ATP-DEPENDENT RNA HELICASE RHLE-RELATED"/>
    <property type="match status" value="1"/>
</dbReference>
<dbReference type="InterPro" id="IPR014001">
    <property type="entry name" value="Helicase_ATP-bd"/>
</dbReference>
<dbReference type="GO" id="GO:0005730">
    <property type="term" value="C:nucleolus"/>
    <property type="evidence" value="ECO:0007669"/>
    <property type="project" value="UniProtKB-SubCell"/>
</dbReference>
<comment type="subcellular location">
    <subcellularLocation>
        <location evidence="1">Cytoplasm</location>
    </subcellularLocation>
    <subcellularLocation>
        <location evidence="2">Nucleus</location>
        <location evidence="2">Nucleolus</location>
    </subcellularLocation>
</comment>
<feature type="region of interest" description="Disordered" evidence="12">
    <location>
        <begin position="1"/>
        <end position="67"/>
    </location>
</feature>
<dbReference type="Gene3D" id="3.40.50.300">
    <property type="entry name" value="P-loop containing nucleotide triphosphate hydrolases"/>
    <property type="match status" value="2"/>
</dbReference>
<feature type="compositionally biased region" description="Gly residues" evidence="12">
    <location>
        <begin position="627"/>
        <end position="636"/>
    </location>
</feature>